<name>A0A1W2CC13_9FIRM</name>
<dbReference type="Proteomes" id="UP000192790">
    <property type="component" value="Unassembled WGS sequence"/>
</dbReference>
<dbReference type="Pfam" id="PF05853">
    <property type="entry name" value="BKACE"/>
    <property type="match status" value="1"/>
</dbReference>
<evidence type="ECO:0000256" key="4">
    <source>
        <dbReference type="ARBA" id="ARBA00022833"/>
    </source>
</evidence>
<keyword evidence="2" id="KW-0808">Transferase</keyword>
<dbReference type="InterPro" id="IPR013785">
    <property type="entry name" value="Aldolase_TIM"/>
</dbReference>
<evidence type="ECO:0000256" key="3">
    <source>
        <dbReference type="ARBA" id="ARBA00022723"/>
    </source>
</evidence>
<dbReference type="InterPro" id="IPR008567">
    <property type="entry name" value="BKACE"/>
</dbReference>
<dbReference type="OrthoDB" id="63399at2"/>
<dbReference type="AlphaFoldDB" id="A0A1W2CC13"/>
<reference evidence="5 6" key="1">
    <citation type="submission" date="2017-04" db="EMBL/GenBank/DDBJ databases">
        <authorList>
            <person name="Afonso C.L."/>
            <person name="Miller P.J."/>
            <person name="Scott M.A."/>
            <person name="Spackman E."/>
            <person name="Goraichik I."/>
            <person name="Dimitrov K.M."/>
            <person name="Suarez D.L."/>
            <person name="Swayne D.E."/>
        </authorList>
    </citation>
    <scope>NUCLEOTIDE SEQUENCE [LARGE SCALE GENOMIC DNA]</scope>
    <source>
        <strain evidence="5 6">DSM 12816</strain>
    </source>
</reference>
<protein>
    <submittedName>
        <fullName evidence="5">3-keto-5-aminohexanoate cleavage enzyme</fullName>
    </submittedName>
</protein>
<dbReference type="GO" id="GO:0043720">
    <property type="term" value="F:3-keto-5-aminohexanoate cleavage activity"/>
    <property type="evidence" value="ECO:0007669"/>
    <property type="project" value="InterPro"/>
</dbReference>
<evidence type="ECO:0000256" key="1">
    <source>
        <dbReference type="ARBA" id="ARBA00001947"/>
    </source>
</evidence>
<keyword evidence="3" id="KW-0479">Metal-binding</keyword>
<keyword evidence="6" id="KW-1185">Reference proteome</keyword>
<evidence type="ECO:0000313" key="6">
    <source>
        <dbReference type="Proteomes" id="UP000192790"/>
    </source>
</evidence>
<dbReference type="GO" id="GO:0046872">
    <property type="term" value="F:metal ion binding"/>
    <property type="evidence" value="ECO:0007669"/>
    <property type="project" value="UniProtKB-KW"/>
</dbReference>
<dbReference type="PANTHER" id="PTHR37418:SF2">
    <property type="entry name" value="3-KETO-5-AMINOHEXANOATE CLEAVAGE ENZYME"/>
    <property type="match status" value="1"/>
</dbReference>
<proteinExistence type="predicted"/>
<sequence>MADLKKEVLGDYRETMEYAGRLARSGLTKMTPVIISCAITGGIHGKEANPNLPEKPEEQAAQAYDAYNAGASLVHIHARDPKNWSLMSQNTEDFMKVNTMVRAKCPDIIVNNTCLGGRMVSEQARTISEQLWVSIGARPEVASVDIVATCQKVTVGERKAPLSNPRPAAELPFDYIMTQDDAVRTVQEMEKFGVKPELELFEMGDVRYIYNMAKAGVLKGPYWIQMIFGGTGIYPSPEFMIAAANMLPPESLLSIIGIGACQTAVITQAMLLGHHIRVGLEDNVVYGPGQLATSNAQLVERAVRIARELGRPVATPAQAREIMGLGAPRQYS</sequence>
<dbReference type="EMBL" id="FWXW01000009">
    <property type="protein sequence ID" value="SMC82661.1"/>
    <property type="molecule type" value="Genomic_DNA"/>
</dbReference>
<dbReference type="Gene3D" id="3.20.20.70">
    <property type="entry name" value="Aldolase class I"/>
    <property type="match status" value="1"/>
</dbReference>
<organism evidence="5 6">
    <name type="scientific">Papillibacter cinnamivorans DSM 12816</name>
    <dbReference type="NCBI Taxonomy" id="1122930"/>
    <lineage>
        <taxon>Bacteria</taxon>
        <taxon>Bacillati</taxon>
        <taxon>Bacillota</taxon>
        <taxon>Clostridia</taxon>
        <taxon>Eubacteriales</taxon>
        <taxon>Oscillospiraceae</taxon>
        <taxon>Papillibacter</taxon>
    </lineage>
</organism>
<evidence type="ECO:0000313" key="5">
    <source>
        <dbReference type="EMBL" id="SMC82661.1"/>
    </source>
</evidence>
<dbReference type="STRING" id="1122930.SAMN02745168_2723"/>
<keyword evidence="4" id="KW-0862">Zinc</keyword>
<gene>
    <name evidence="5" type="ORF">SAMN02745168_2723</name>
</gene>
<dbReference type="PANTHER" id="PTHR37418">
    <property type="entry name" value="3-KETO-5-AMINOHEXANOATE CLEAVAGE ENZYME-RELATED"/>
    <property type="match status" value="1"/>
</dbReference>
<evidence type="ECO:0000256" key="2">
    <source>
        <dbReference type="ARBA" id="ARBA00022679"/>
    </source>
</evidence>
<accession>A0A1W2CC13</accession>
<dbReference type="RefSeq" id="WP_084235389.1">
    <property type="nucleotide sequence ID" value="NZ_FWXW01000009.1"/>
</dbReference>
<comment type="cofactor">
    <cofactor evidence="1">
        <name>Zn(2+)</name>
        <dbReference type="ChEBI" id="CHEBI:29105"/>
    </cofactor>
</comment>